<name>A0A7T7AKB7_9BURK</name>
<organism evidence="1 2">
    <name type="scientific">Burkholderia anthina</name>
    <dbReference type="NCBI Taxonomy" id="179879"/>
    <lineage>
        <taxon>Bacteria</taxon>
        <taxon>Pseudomonadati</taxon>
        <taxon>Pseudomonadota</taxon>
        <taxon>Betaproteobacteria</taxon>
        <taxon>Burkholderiales</taxon>
        <taxon>Burkholderiaceae</taxon>
        <taxon>Burkholderia</taxon>
        <taxon>Burkholderia cepacia complex</taxon>
    </lineage>
</organism>
<protein>
    <submittedName>
        <fullName evidence="1">Uncharacterized protein</fullName>
    </submittedName>
</protein>
<dbReference type="EMBL" id="CP066770">
    <property type="protein sequence ID" value="QQK05597.1"/>
    <property type="molecule type" value="Genomic_DNA"/>
</dbReference>
<dbReference type="RefSeq" id="WP_199568920.1">
    <property type="nucleotide sequence ID" value="NZ_CP066770.1"/>
</dbReference>
<sequence length="404" mass="45812">MATRNVSGHIIESDRECFHGLHVMYATRATTLDIQGIQLDKIERECPLLKSFFDGSGLLFYTDDIYQKSLTGNAPINMDFSVGLDKNVTDAIRLFVEGKQPSQPHNLYTLLHLVCGRGERSFNFDYFAYLSEEFEHFAKEGNNRPIQTLRALKKLDHFAPGALDESPGKPIFTLSEGEIDTIVQHMLDPAVLGAGMRHLQTRRLVTYAVLLKAALLSWRGKHLKPVQALEELVMFSLETLGRFPKTDVYFAWKLLGGAGEVPRFFTPVTQPTSKSLERLRSMSWDLTLFRMAELSSATPRTIGTHQADFFIPFVATYDGKFRDLVSACPLRAIVIDYSFKAVNLVFRDEMPFQLDLQAASERVMHQLNDPHASARRLHSDLDHEQLERAVRTLEQDVLAHLATR</sequence>
<reference evidence="1 2" key="1">
    <citation type="submission" date="2020-12" db="EMBL/GenBank/DDBJ databases">
        <title>Complete genome sequence of Burkholderia anthina BJQ0011.</title>
        <authorList>
            <person name="Xu Y."/>
        </authorList>
    </citation>
    <scope>NUCLEOTIDE SEQUENCE [LARGE SCALE GENOMIC DNA]</scope>
    <source>
        <strain evidence="1 2">BJQ0011</strain>
    </source>
</reference>
<gene>
    <name evidence="1" type="ORF">JFN94_16920</name>
</gene>
<evidence type="ECO:0000313" key="1">
    <source>
        <dbReference type="EMBL" id="QQK05597.1"/>
    </source>
</evidence>
<accession>A0A7T7AKB7</accession>
<proteinExistence type="predicted"/>
<dbReference type="Proteomes" id="UP000596205">
    <property type="component" value="Chromosome 2"/>
</dbReference>
<evidence type="ECO:0000313" key="2">
    <source>
        <dbReference type="Proteomes" id="UP000596205"/>
    </source>
</evidence>
<dbReference type="AlphaFoldDB" id="A0A7T7AKB7"/>
<dbReference type="KEGG" id="bann:JFN94_16920"/>